<dbReference type="NCBIfam" id="NF033709">
    <property type="entry name" value="PorV_fam"/>
    <property type="match status" value="1"/>
</dbReference>
<proteinExistence type="predicted"/>
<dbReference type="AlphaFoldDB" id="A0A381NPZ9"/>
<organism evidence="1">
    <name type="scientific">marine metagenome</name>
    <dbReference type="NCBI Taxonomy" id="408172"/>
    <lineage>
        <taxon>unclassified sequences</taxon>
        <taxon>metagenomes</taxon>
        <taxon>ecological metagenomes</taxon>
    </lineage>
</organism>
<evidence type="ECO:0000313" key="1">
    <source>
        <dbReference type="EMBL" id="SUZ56676.1"/>
    </source>
</evidence>
<accession>A0A381NPZ9</accession>
<gene>
    <name evidence="1" type="ORF">METZ01_LOCUS9530</name>
</gene>
<dbReference type="EMBL" id="UINC01000517">
    <property type="protein sequence ID" value="SUZ56676.1"/>
    <property type="molecule type" value="Genomic_DNA"/>
</dbReference>
<dbReference type="Gene3D" id="2.40.160.60">
    <property type="entry name" value="Outer membrane protein transport protein (OMPP1/FadL/TodX)"/>
    <property type="match status" value="1"/>
</dbReference>
<dbReference type="InterPro" id="IPR011250">
    <property type="entry name" value="OMP/PagP_B-barrel"/>
</dbReference>
<sequence>MRTKYTSLIVAGALLATTFAGTVKSRGTAGATQLSVPVGAHGIALNGANLANVSGVDALYFNPAGAANFDKSFETVVTDMSYLGDINVNYVALVGNAGKAGVFGFSVKSFDFGDIARTSAENTEGTGETFSPDFMTVSATWSKALADRMRFGANVKFVQERIMSTSASGVGVDLGVQYSFSNRPIKIGVMLSNLGSKMQYAGSDLEQKHLPDDTGEGTLSESFQIISEGFEMPAELNMSVSYEVMPNLSLMASFNNNSFTTNQTCVGGEYNLALGASSVWVGGAVALGNVDDDQPDDVGSGDWDEYTGSNFGATFGAGINYPIGSMVISLEMAQRTVVNYFDNNMVYSIKVAF</sequence>
<name>A0A381NPZ9_9ZZZZ</name>
<reference evidence="1" key="1">
    <citation type="submission" date="2018-05" db="EMBL/GenBank/DDBJ databases">
        <authorList>
            <person name="Lanie J.A."/>
            <person name="Ng W.-L."/>
            <person name="Kazmierczak K.M."/>
            <person name="Andrzejewski T.M."/>
            <person name="Davidsen T.M."/>
            <person name="Wayne K.J."/>
            <person name="Tettelin H."/>
            <person name="Glass J.I."/>
            <person name="Rusch D."/>
            <person name="Podicherti R."/>
            <person name="Tsui H.-C.T."/>
            <person name="Winkler M.E."/>
        </authorList>
    </citation>
    <scope>NUCLEOTIDE SEQUENCE</scope>
</reference>
<dbReference type="SUPFAM" id="SSF56925">
    <property type="entry name" value="OMPA-like"/>
    <property type="match status" value="1"/>
</dbReference>
<evidence type="ECO:0008006" key="2">
    <source>
        <dbReference type="Google" id="ProtNLM"/>
    </source>
</evidence>
<protein>
    <recommendedName>
        <fullName evidence="2">PorV/PorQ family protein</fullName>
    </recommendedName>
</protein>